<sequence length="72" mass="8284">MTTTTINPPEETPGCDCGALLEQGQIRCRKCLARDRWTRRQTARRRENKRRGFTRRPPRGPIGFAQAGVIWS</sequence>
<dbReference type="EMBL" id="JBFALK010000013">
    <property type="protein sequence ID" value="MEV0971719.1"/>
    <property type="molecule type" value="Genomic_DNA"/>
</dbReference>
<evidence type="ECO:0000256" key="1">
    <source>
        <dbReference type="SAM" id="MobiDB-lite"/>
    </source>
</evidence>
<gene>
    <name evidence="2" type="ORF">AB0I59_24170</name>
</gene>
<name>A0ABV3GJ90_MICGL</name>
<keyword evidence="3" id="KW-1185">Reference proteome</keyword>
<accession>A0ABV3GJ90</accession>
<organism evidence="2 3">
    <name type="scientific">Microtetraspora glauca</name>
    <dbReference type="NCBI Taxonomy" id="1996"/>
    <lineage>
        <taxon>Bacteria</taxon>
        <taxon>Bacillati</taxon>
        <taxon>Actinomycetota</taxon>
        <taxon>Actinomycetes</taxon>
        <taxon>Streptosporangiales</taxon>
        <taxon>Streptosporangiaceae</taxon>
        <taxon>Microtetraspora</taxon>
    </lineage>
</organism>
<reference evidence="2 3" key="1">
    <citation type="submission" date="2024-06" db="EMBL/GenBank/DDBJ databases">
        <title>The Natural Products Discovery Center: Release of the First 8490 Sequenced Strains for Exploring Actinobacteria Biosynthetic Diversity.</title>
        <authorList>
            <person name="Kalkreuter E."/>
            <person name="Kautsar S.A."/>
            <person name="Yang D."/>
            <person name="Bader C.D."/>
            <person name="Teijaro C.N."/>
            <person name="Fluegel L."/>
            <person name="Davis C.M."/>
            <person name="Simpson J.R."/>
            <person name="Lauterbach L."/>
            <person name="Steele A.D."/>
            <person name="Gui C."/>
            <person name="Meng S."/>
            <person name="Li G."/>
            <person name="Viehrig K."/>
            <person name="Ye F."/>
            <person name="Su P."/>
            <person name="Kiefer A.F."/>
            <person name="Nichols A."/>
            <person name="Cepeda A.J."/>
            <person name="Yan W."/>
            <person name="Fan B."/>
            <person name="Jiang Y."/>
            <person name="Adhikari A."/>
            <person name="Zheng C.-J."/>
            <person name="Schuster L."/>
            <person name="Cowan T.M."/>
            <person name="Smanski M.J."/>
            <person name="Chevrette M.G."/>
            <person name="De Carvalho L.P.S."/>
            <person name="Shen B."/>
        </authorList>
    </citation>
    <scope>NUCLEOTIDE SEQUENCE [LARGE SCALE GENOMIC DNA]</scope>
    <source>
        <strain evidence="2 3">NPDC050100</strain>
    </source>
</reference>
<feature type="compositionally biased region" description="Basic residues" evidence="1">
    <location>
        <begin position="39"/>
        <end position="58"/>
    </location>
</feature>
<evidence type="ECO:0000313" key="2">
    <source>
        <dbReference type="EMBL" id="MEV0971719.1"/>
    </source>
</evidence>
<evidence type="ECO:0000313" key="3">
    <source>
        <dbReference type="Proteomes" id="UP001551675"/>
    </source>
</evidence>
<proteinExistence type="predicted"/>
<dbReference type="RefSeq" id="WP_358136194.1">
    <property type="nucleotide sequence ID" value="NZ_JBFALK010000013.1"/>
</dbReference>
<protein>
    <submittedName>
        <fullName evidence="2">Uncharacterized protein</fullName>
    </submittedName>
</protein>
<feature type="region of interest" description="Disordered" evidence="1">
    <location>
        <begin position="39"/>
        <end position="72"/>
    </location>
</feature>
<comment type="caution">
    <text evidence="2">The sequence shown here is derived from an EMBL/GenBank/DDBJ whole genome shotgun (WGS) entry which is preliminary data.</text>
</comment>
<dbReference type="Proteomes" id="UP001551675">
    <property type="component" value="Unassembled WGS sequence"/>
</dbReference>